<evidence type="ECO:0000313" key="1">
    <source>
        <dbReference type="EMBL" id="KAJ8664412.1"/>
    </source>
</evidence>
<accession>A0ACC2N048</accession>
<organism evidence="1 2">
    <name type="scientific">Eretmocerus hayati</name>
    <dbReference type="NCBI Taxonomy" id="131215"/>
    <lineage>
        <taxon>Eukaryota</taxon>
        <taxon>Metazoa</taxon>
        <taxon>Ecdysozoa</taxon>
        <taxon>Arthropoda</taxon>
        <taxon>Hexapoda</taxon>
        <taxon>Insecta</taxon>
        <taxon>Pterygota</taxon>
        <taxon>Neoptera</taxon>
        <taxon>Endopterygota</taxon>
        <taxon>Hymenoptera</taxon>
        <taxon>Apocrita</taxon>
        <taxon>Proctotrupomorpha</taxon>
        <taxon>Chalcidoidea</taxon>
        <taxon>Aphelinidae</taxon>
        <taxon>Aphelininae</taxon>
        <taxon>Eretmocerus</taxon>
    </lineage>
</organism>
<comment type="caution">
    <text evidence="1">The sequence shown here is derived from an EMBL/GenBank/DDBJ whole genome shotgun (WGS) entry which is preliminary data.</text>
</comment>
<dbReference type="EMBL" id="CM056744">
    <property type="protein sequence ID" value="KAJ8664412.1"/>
    <property type="molecule type" value="Genomic_DNA"/>
</dbReference>
<gene>
    <name evidence="1" type="ORF">QAD02_006074</name>
</gene>
<reference evidence="1" key="1">
    <citation type="submission" date="2023-04" db="EMBL/GenBank/DDBJ databases">
        <title>A chromosome-level genome assembly of the parasitoid wasp Eretmocerus hayati.</title>
        <authorList>
            <person name="Zhong Y."/>
            <person name="Liu S."/>
            <person name="Liu Y."/>
        </authorList>
    </citation>
    <scope>NUCLEOTIDE SEQUENCE</scope>
    <source>
        <strain evidence="1">ZJU_SS_LIU_2023</strain>
    </source>
</reference>
<keyword evidence="2" id="KW-1185">Reference proteome</keyword>
<evidence type="ECO:0000313" key="2">
    <source>
        <dbReference type="Proteomes" id="UP001239111"/>
    </source>
</evidence>
<name>A0ACC2N048_9HYME</name>
<protein>
    <submittedName>
        <fullName evidence="1">Uncharacterized protein</fullName>
    </submittedName>
</protein>
<sequence length="385" mass="43891">MASRILWLALLGLCSASNKSSIQLRFEKNWRVFHPVPKSVQNIQVFFINGTIHRILESESTLFLTNYSFDIGSIDPEEKNTSCRISLPPTDVETSKNTWQIVKLGNGKLVARSSASENISIINVATCTKITAEIPSDDIIPHHDKFDLINYKSPCASDCGWVDRYDDELRYLQFRSISRDENYRPIFLGWFEDSDECEPRYFSIRRWEKSCDIFHFFSDCYESEIDILNRSFNIVRTRDVSIYVDAYSAVHGNFSVCAWASRTFTCKLFDSNLNSRRIVQWTFGKTITIRYLKVHNLPGGGAIVGMYLCSSEKPTLCDIHYFLIGPAGEISVKPSQVQNYVAAGTNHPDPNSCYELSIFEKDVKGRIYCMVLPCSSLTEVKCIGL</sequence>
<dbReference type="Proteomes" id="UP001239111">
    <property type="component" value="Chromosome 4"/>
</dbReference>
<proteinExistence type="predicted"/>